<evidence type="ECO:0000256" key="1">
    <source>
        <dbReference type="SAM" id="MobiDB-lite"/>
    </source>
</evidence>
<evidence type="ECO:0000313" key="3">
    <source>
        <dbReference type="Proteomes" id="UP001365128"/>
    </source>
</evidence>
<feature type="non-terminal residue" evidence="2">
    <location>
        <position position="88"/>
    </location>
</feature>
<organism evidence="2 3">
    <name type="scientific">Phyllosticta citricarpa</name>
    <dbReference type="NCBI Taxonomy" id="55181"/>
    <lineage>
        <taxon>Eukaryota</taxon>
        <taxon>Fungi</taxon>
        <taxon>Dikarya</taxon>
        <taxon>Ascomycota</taxon>
        <taxon>Pezizomycotina</taxon>
        <taxon>Dothideomycetes</taxon>
        <taxon>Dothideomycetes incertae sedis</taxon>
        <taxon>Botryosphaeriales</taxon>
        <taxon>Phyllostictaceae</taxon>
        <taxon>Phyllosticta</taxon>
    </lineage>
</organism>
<comment type="caution">
    <text evidence="2">The sequence shown here is derived from an EMBL/GenBank/DDBJ whole genome shotgun (WGS) entry which is preliminary data.</text>
</comment>
<proteinExistence type="predicted"/>
<reference evidence="2 3" key="1">
    <citation type="submission" date="2024-04" db="EMBL/GenBank/DDBJ databases">
        <title>Phyllosticta paracitricarpa is synonymous to the EU quarantine fungus P. citricarpa based on phylogenomic analyses.</title>
        <authorList>
            <consortium name="Lawrence Berkeley National Laboratory"/>
            <person name="Van Ingen-Buijs V.A."/>
            <person name="Van Westerhoven A.C."/>
            <person name="Haridas S."/>
            <person name="Skiadas P."/>
            <person name="Martin F."/>
            <person name="Groenewald J.Z."/>
            <person name="Crous P.W."/>
            <person name="Seidl M.F."/>
        </authorList>
    </citation>
    <scope>NUCLEOTIDE SEQUENCE [LARGE SCALE GENOMIC DNA]</scope>
    <source>
        <strain evidence="2 3">CBS 122670</strain>
    </source>
</reference>
<feature type="region of interest" description="Disordered" evidence="1">
    <location>
        <begin position="67"/>
        <end position="88"/>
    </location>
</feature>
<dbReference type="EMBL" id="JBBPDW010000038">
    <property type="protein sequence ID" value="KAK7535656.1"/>
    <property type="molecule type" value="Genomic_DNA"/>
</dbReference>
<accession>A0ABR1LKB0</accession>
<sequence length="88" mass="9475">MKLCLILNSYVVCSVIALAGFGNMMAHRLSFFVTSAGILSEVFSMTERYLTATNYGWVVGEARPSSTSELSSAQLSSAPLRPASQHGR</sequence>
<keyword evidence="3" id="KW-1185">Reference proteome</keyword>
<protein>
    <submittedName>
        <fullName evidence="2">Uncharacterized protein</fullName>
    </submittedName>
</protein>
<evidence type="ECO:0000313" key="2">
    <source>
        <dbReference type="EMBL" id="KAK7535656.1"/>
    </source>
</evidence>
<name>A0ABR1LKB0_9PEZI</name>
<gene>
    <name evidence="2" type="ORF">IWX46DRAFT_610830</name>
</gene>
<dbReference type="Proteomes" id="UP001365128">
    <property type="component" value="Unassembled WGS sequence"/>
</dbReference>